<evidence type="ECO:0000256" key="1">
    <source>
        <dbReference type="ARBA" id="ARBA00004635"/>
    </source>
</evidence>
<dbReference type="InterPro" id="IPR038501">
    <property type="entry name" value="Spore_GerAC_C_sf"/>
</dbReference>
<keyword evidence="7" id="KW-0449">Lipoprotein</keyword>
<comment type="similarity">
    <text evidence="2">Belongs to the GerABKC lipoprotein family.</text>
</comment>
<dbReference type="Gene3D" id="3.30.300.210">
    <property type="entry name" value="Nutrient germinant receptor protein C, domain 3"/>
    <property type="match status" value="1"/>
</dbReference>
<dbReference type="Proteomes" id="UP000654993">
    <property type="component" value="Unassembled WGS sequence"/>
</dbReference>
<evidence type="ECO:0000259" key="8">
    <source>
        <dbReference type="Pfam" id="PF05504"/>
    </source>
</evidence>
<reference evidence="10" key="1">
    <citation type="submission" date="2020-08" db="EMBL/GenBank/DDBJ databases">
        <authorList>
            <person name="Uke A."/>
            <person name="Chhe C."/>
            <person name="Baramee S."/>
            <person name="Kosugi A."/>
        </authorList>
    </citation>
    <scope>NUCLEOTIDE SEQUENCE</scope>
    <source>
        <strain evidence="10">DA-C8</strain>
    </source>
</reference>
<dbReference type="PANTHER" id="PTHR35789:SF1">
    <property type="entry name" value="SPORE GERMINATION PROTEIN B3"/>
    <property type="match status" value="1"/>
</dbReference>
<proteinExistence type="inferred from homology"/>
<reference evidence="10" key="2">
    <citation type="journal article" date="2021" name="Data Brief">
        <title>Draft genome sequence data of the facultative, thermophilic, xylanolytic bacterium Paenibacillus sp. strain DA-C8.</title>
        <authorList>
            <person name="Chhe C."/>
            <person name="Uke A."/>
            <person name="Baramee S."/>
            <person name="Ungkulpasvich U."/>
            <person name="Tachaapaikoon C."/>
            <person name="Pason P."/>
            <person name="Waeonukul R."/>
            <person name="Ratanakhanokchai K."/>
            <person name="Kosugi A."/>
        </authorList>
    </citation>
    <scope>NUCLEOTIDE SEQUENCE</scope>
    <source>
        <strain evidence="10">DA-C8</strain>
    </source>
</reference>
<accession>A0A916QES8</accession>
<evidence type="ECO:0000313" key="11">
    <source>
        <dbReference type="Proteomes" id="UP000654993"/>
    </source>
</evidence>
<dbReference type="AlphaFoldDB" id="A0A916QES8"/>
<keyword evidence="11" id="KW-1185">Reference proteome</keyword>
<comment type="caution">
    <text evidence="10">The sequence shown here is derived from an EMBL/GenBank/DDBJ whole genome shotgun (WGS) entry which is preliminary data.</text>
</comment>
<evidence type="ECO:0000256" key="5">
    <source>
        <dbReference type="ARBA" id="ARBA00023136"/>
    </source>
</evidence>
<gene>
    <name evidence="10" type="ORF">PRECH8_09250</name>
</gene>
<protein>
    <recommendedName>
        <fullName evidence="12">Germination protein, Ger(X)C family</fullName>
    </recommendedName>
</protein>
<evidence type="ECO:0000256" key="2">
    <source>
        <dbReference type="ARBA" id="ARBA00007886"/>
    </source>
</evidence>
<keyword evidence="6" id="KW-0564">Palmitate</keyword>
<dbReference type="InterPro" id="IPR046953">
    <property type="entry name" value="Spore_GerAC-like_C"/>
</dbReference>
<feature type="domain" description="Spore germination GerAC-like C-terminal" evidence="8">
    <location>
        <begin position="197"/>
        <end position="343"/>
    </location>
</feature>
<name>A0A916QES8_9BACL</name>
<dbReference type="GO" id="GO:0009847">
    <property type="term" value="P:spore germination"/>
    <property type="evidence" value="ECO:0007669"/>
    <property type="project" value="InterPro"/>
</dbReference>
<keyword evidence="4" id="KW-0732">Signal</keyword>
<dbReference type="EMBL" id="BMAQ01000006">
    <property type="protein sequence ID" value="GFR37629.1"/>
    <property type="molecule type" value="Genomic_DNA"/>
</dbReference>
<dbReference type="PANTHER" id="PTHR35789">
    <property type="entry name" value="SPORE GERMINATION PROTEIN B3"/>
    <property type="match status" value="1"/>
</dbReference>
<organism evidence="10 11">
    <name type="scientific">Insulibacter thermoxylanivorax</name>
    <dbReference type="NCBI Taxonomy" id="2749268"/>
    <lineage>
        <taxon>Bacteria</taxon>
        <taxon>Bacillati</taxon>
        <taxon>Bacillota</taxon>
        <taxon>Bacilli</taxon>
        <taxon>Bacillales</taxon>
        <taxon>Paenibacillaceae</taxon>
        <taxon>Insulibacter</taxon>
    </lineage>
</organism>
<comment type="subcellular location">
    <subcellularLocation>
        <location evidence="1">Membrane</location>
        <topology evidence="1">Lipid-anchor</topology>
    </subcellularLocation>
</comment>
<evidence type="ECO:0000259" key="9">
    <source>
        <dbReference type="Pfam" id="PF25198"/>
    </source>
</evidence>
<dbReference type="Pfam" id="PF05504">
    <property type="entry name" value="Spore_GerAC"/>
    <property type="match status" value="1"/>
</dbReference>
<evidence type="ECO:0000256" key="4">
    <source>
        <dbReference type="ARBA" id="ARBA00022729"/>
    </source>
</evidence>
<evidence type="ECO:0008006" key="12">
    <source>
        <dbReference type="Google" id="ProtNLM"/>
    </source>
</evidence>
<feature type="domain" description="Spore germination protein N-terminal" evidence="9">
    <location>
        <begin position="2"/>
        <end position="168"/>
    </location>
</feature>
<evidence type="ECO:0000256" key="6">
    <source>
        <dbReference type="ARBA" id="ARBA00023139"/>
    </source>
</evidence>
<sequence>MHYVSAVAFDYEDEQYVVYAQMIDFSSVTSPESDKPTNKLPVYVGKGTGDTVASAYNDLYNASQLRTFHGHVGAIVFGEKLLKRGIGNILDLLTRYHEFRYTAWVFGSRESLEEVLSASPFFNLSPIASLLHQPQELYKQKSIVAPKMLRELVTDIREPGRTAHLPSLGLDQSIWKTSMKPTDLLVYNGIFTLHSYECNGFFPVDDLRGLRWLTPSTQRSPLTLRDGNNVYSDLSLRHPKVKIRAEIQDNKITYRLQTKLKANVIEVIQPIDEREMEELAAEQVTQEILATYQKAYEQGVDLFQLEHALYVQHNRWWQEHIKGRKLVLPAPEELNIEVDVNVSTSGKLKLQTK</sequence>
<dbReference type="GO" id="GO:0016020">
    <property type="term" value="C:membrane"/>
    <property type="evidence" value="ECO:0007669"/>
    <property type="project" value="UniProtKB-SubCell"/>
</dbReference>
<dbReference type="InterPro" id="IPR008844">
    <property type="entry name" value="Spore_GerAC-like"/>
</dbReference>
<keyword evidence="3" id="KW-0309">Germination</keyword>
<dbReference type="Pfam" id="PF25198">
    <property type="entry name" value="Spore_GerAC_N"/>
    <property type="match status" value="1"/>
</dbReference>
<keyword evidence="5" id="KW-0472">Membrane</keyword>
<evidence type="ECO:0000313" key="10">
    <source>
        <dbReference type="EMBL" id="GFR37629.1"/>
    </source>
</evidence>
<dbReference type="NCBIfam" id="TIGR02887">
    <property type="entry name" value="spore_ger_x_C"/>
    <property type="match status" value="1"/>
</dbReference>
<evidence type="ECO:0000256" key="3">
    <source>
        <dbReference type="ARBA" id="ARBA00022544"/>
    </source>
</evidence>
<evidence type="ECO:0000256" key="7">
    <source>
        <dbReference type="ARBA" id="ARBA00023288"/>
    </source>
</evidence>
<dbReference type="InterPro" id="IPR057336">
    <property type="entry name" value="GerAC_N"/>
</dbReference>